<accession>A0A9P1H6D1</accession>
<dbReference type="Proteomes" id="UP000838763">
    <property type="component" value="Unassembled WGS sequence"/>
</dbReference>
<protein>
    <recommendedName>
        <fullName evidence="5">Helicase C-terminal domain-containing protein</fullName>
    </recommendedName>
</protein>
<dbReference type="InterPro" id="IPR000330">
    <property type="entry name" value="SNF2_N"/>
</dbReference>
<comment type="caution">
    <text evidence="6">The sequence shown here is derived from an EMBL/GenBank/DDBJ whole genome shotgun (WGS) entry which is preliminary data.</text>
</comment>
<dbReference type="Pfam" id="PF00271">
    <property type="entry name" value="Helicase_C"/>
    <property type="match status" value="1"/>
</dbReference>
<evidence type="ECO:0000256" key="1">
    <source>
        <dbReference type="ARBA" id="ARBA00022741"/>
    </source>
</evidence>
<organism evidence="6 7">
    <name type="scientific">Parascedosporium putredinis</name>
    <dbReference type="NCBI Taxonomy" id="1442378"/>
    <lineage>
        <taxon>Eukaryota</taxon>
        <taxon>Fungi</taxon>
        <taxon>Dikarya</taxon>
        <taxon>Ascomycota</taxon>
        <taxon>Pezizomycotina</taxon>
        <taxon>Sordariomycetes</taxon>
        <taxon>Hypocreomycetidae</taxon>
        <taxon>Microascales</taxon>
        <taxon>Microascaceae</taxon>
        <taxon>Parascedosporium</taxon>
    </lineage>
</organism>
<dbReference type="SUPFAM" id="SSF52540">
    <property type="entry name" value="P-loop containing nucleoside triphosphate hydrolases"/>
    <property type="match status" value="2"/>
</dbReference>
<dbReference type="GO" id="GO:0008094">
    <property type="term" value="F:ATP-dependent activity, acting on DNA"/>
    <property type="evidence" value="ECO:0007669"/>
    <property type="project" value="TreeGrafter"/>
</dbReference>
<evidence type="ECO:0000256" key="2">
    <source>
        <dbReference type="ARBA" id="ARBA00022801"/>
    </source>
</evidence>
<feature type="region of interest" description="Disordered" evidence="4">
    <location>
        <begin position="483"/>
        <end position="519"/>
    </location>
</feature>
<reference evidence="6" key="1">
    <citation type="submission" date="2022-11" db="EMBL/GenBank/DDBJ databases">
        <authorList>
            <person name="Scott C."/>
            <person name="Bruce N."/>
        </authorList>
    </citation>
    <scope>NUCLEOTIDE SEQUENCE</scope>
</reference>
<keyword evidence="3" id="KW-0067">ATP-binding</keyword>
<name>A0A9P1H6D1_9PEZI</name>
<feature type="domain" description="Helicase C-terminal" evidence="5">
    <location>
        <begin position="567"/>
        <end position="710"/>
    </location>
</feature>
<dbReference type="PROSITE" id="PS51194">
    <property type="entry name" value="HELICASE_CTER"/>
    <property type="match status" value="1"/>
</dbReference>
<dbReference type="GO" id="GO:0006281">
    <property type="term" value="P:DNA repair"/>
    <property type="evidence" value="ECO:0007669"/>
    <property type="project" value="TreeGrafter"/>
</dbReference>
<evidence type="ECO:0000256" key="4">
    <source>
        <dbReference type="SAM" id="MobiDB-lite"/>
    </source>
</evidence>
<dbReference type="GO" id="GO:0005524">
    <property type="term" value="F:ATP binding"/>
    <property type="evidence" value="ECO:0007669"/>
    <property type="project" value="UniProtKB-KW"/>
</dbReference>
<proteinExistence type="predicted"/>
<evidence type="ECO:0000313" key="7">
    <source>
        <dbReference type="Proteomes" id="UP000838763"/>
    </source>
</evidence>
<keyword evidence="7" id="KW-1185">Reference proteome</keyword>
<dbReference type="GO" id="GO:0016787">
    <property type="term" value="F:hydrolase activity"/>
    <property type="evidence" value="ECO:0007669"/>
    <property type="project" value="UniProtKB-KW"/>
</dbReference>
<dbReference type="InterPro" id="IPR050628">
    <property type="entry name" value="SNF2_RAD54_helicase_TF"/>
</dbReference>
<dbReference type="CDD" id="cd18793">
    <property type="entry name" value="SF2_C_SNF"/>
    <property type="match status" value="1"/>
</dbReference>
<dbReference type="OrthoDB" id="2801544at2759"/>
<dbReference type="GO" id="GO:0005634">
    <property type="term" value="C:nucleus"/>
    <property type="evidence" value="ECO:0007669"/>
    <property type="project" value="TreeGrafter"/>
</dbReference>
<dbReference type="InterPro" id="IPR001650">
    <property type="entry name" value="Helicase_C-like"/>
</dbReference>
<evidence type="ECO:0000259" key="5">
    <source>
        <dbReference type="PROSITE" id="PS51194"/>
    </source>
</evidence>
<dbReference type="EMBL" id="CALLCH030000015">
    <property type="protein sequence ID" value="CAI4216383.1"/>
    <property type="molecule type" value="Genomic_DNA"/>
</dbReference>
<keyword evidence="2" id="KW-0378">Hydrolase</keyword>
<dbReference type="PANTHER" id="PTHR45626:SF51">
    <property type="entry name" value="SNF2-RELATED DOMAIN-CONTAINING PROTEIN"/>
    <property type="match status" value="1"/>
</dbReference>
<dbReference type="PANTHER" id="PTHR45626">
    <property type="entry name" value="TRANSCRIPTION TERMINATION FACTOR 2-RELATED"/>
    <property type="match status" value="1"/>
</dbReference>
<evidence type="ECO:0000313" key="6">
    <source>
        <dbReference type="EMBL" id="CAI4216383.1"/>
    </source>
</evidence>
<feature type="compositionally biased region" description="Polar residues" evidence="4">
    <location>
        <begin position="486"/>
        <end position="499"/>
    </location>
</feature>
<feature type="region of interest" description="Disordered" evidence="4">
    <location>
        <begin position="772"/>
        <end position="821"/>
    </location>
</feature>
<gene>
    <name evidence="6" type="ORF">PPNO1_LOCUS6038</name>
</gene>
<keyword evidence="1" id="KW-0547">Nucleotide-binding</keyword>
<dbReference type="AlphaFoldDB" id="A0A9P1H6D1"/>
<evidence type="ECO:0000256" key="3">
    <source>
        <dbReference type="ARBA" id="ARBA00022840"/>
    </source>
</evidence>
<dbReference type="InterPro" id="IPR027417">
    <property type="entry name" value="P-loop_NTPase"/>
</dbReference>
<dbReference type="Gene3D" id="3.40.50.300">
    <property type="entry name" value="P-loop containing nucleotide triphosphate hydrolases"/>
    <property type="match status" value="2"/>
</dbReference>
<dbReference type="Pfam" id="PF00176">
    <property type="entry name" value="SNF2-rel_dom"/>
    <property type="match status" value="1"/>
</dbReference>
<dbReference type="InterPro" id="IPR049730">
    <property type="entry name" value="SNF2/RAD54-like_C"/>
</dbReference>
<sequence length="821" mass="90544">MLYPYQRRSAAVMLEKESNPGQSMDPRLESVFDQEGRVWYYDKSAGAVLKEPRYYDGVSGGILAEEMGAGKTIICLSLILATKHLYPLAPDVYRGAAPVRPKVGSLVDMAASFITRNSVPWEYHLRSAGDQYDLDFSKCIEAIKRHPGQYLCPKDPPAETTRVTLRGRGRGRQGFNLEPGKLEHTTIYLSKATVIIVPNNLVTQWRQEIDKHTDGLKVLTISRSLDLGKDGFLEIRELLDYDIILFAQTRCPNSTRGAASLASSEPGPNQSEAQDLERIGAMAALYLKVRPWANTITEPGDTPADWAVYVMQPQHSSKSRGRTDSLRLTLSSLIVRHQVAEIGKLLPSVDEKVVILDGSYQDNIKDDLQKAIETAESFLEKKDVTISEEDDALLRQAIAFGHVAMANEIRTSSNQFHEIPLHVSAFPGSAGFAWSLNNKNEEPTLTNAPMLFALQKMVRKHVNSPSALNRLLNGGLVEEGIKQRSKALSTEESESTQAGPRQAVLAGNAKLGDNRSPRKGRVLSSLETIQSEMNQVSEISNTADEHGIPVSLAQTMVTATGSAKLSYLIDAIAKYQEDEQIIVFYDNENIAWYIASLLDVLQITYLIYAKSLTTEKKAQYVNSFNHSPTFRVLLMDITQAAFGLDMWAASRIYFMSPVLNPQVEAQAVGRARRISQQKPVSVETLVLRDSIDEVIVSRRQNMTQAEHRKVKSILDDRPIYNWILNAKVLPLVDATTDDVSQMAPLQAPQLVFGKGFGRMASSDEGLMVGKPPITAGDSHTHMGGVKRPLTPDSGDADANLDGHDLPARPARRLGAITGPAD</sequence>